<dbReference type="Proteomes" id="UP000782610">
    <property type="component" value="Unassembled WGS sequence"/>
</dbReference>
<keyword evidence="5 6" id="KW-0472">Membrane</keyword>
<evidence type="ECO:0000256" key="4">
    <source>
        <dbReference type="ARBA" id="ARBA00022989"/>
    </source>
</evidence>
<evidence type="ECO:0000313" key="7">
    <source>
        <dbReference type="EMBL" id="MBI4923284.1"/>
    </source>
</evidence>
<dbReference type="InterPro" id="IPR001851">
    <property type="entry name" value="ABC_transp_permease"/>
</dbReference>
<gene>
    <name evidence="7" type="ORF">HY834_16200</name>
</gene>
<feature type="transmembrane region" description="Helical" evidence="6">
    <location>
        <begin position="250"/>
        <end position="269"/>
    </location>
</feature>
<evidence type="ECO:0000256" key="3">
    <source>
        <dbReference type="ARBA" id="ARBA00022692"/>
    </source>
</evidence>
<evidence type="ECO:0000313" key="8">
    <source>
        <dbReference type="Proteomes" id="UP000782610"/>
    </source>
</evidence>
<comment type="subcellular location">
    <subcellularLocation>
        <location evidence="1">Cell membrane</location>
        <topology evidence="1">Multi-pass membrane protein</topology>
    </subcellularLocation>
</comment>
<feature type="transmembrane region" description="Helical" evidence="6">
    <location>
        <begin position="20"/>
        <end position="37"/>
    </location>
</feature>
<keyword evidence="2" id="KW-1003">Cell membrane</keyword>
<evidence type="ECO:0000256" key="1">
    <source>
        <dbReference type="ARBA" id="ARBA00004651"/>
    </source>
</evidence>
<dbReference type="PANTHER" id="PTHR32196">
    <property type="entry name" value="ABC TRANSPORTER PERMEASE PROTEIN YPHD-RELATED-RELATED"/>
    <property type="match status" value="1"/>
</dbReference>
<feature type="transmembrane region" description="Helical" evidence="6">
    <location>
        <begin position="219"/>
        <end position="238"/>
    </location>
</feature>
<comment type="caution">
    <text evidence="7">The sequence shown here is derived from an EMBL/GenBank/DDBJ whole genome shotgun (WGS) entry which is preliminary data.</text>
</comment>
<organism evidence="7 8">
    <name type="scientific">Devosia nanyangense</name>
    <dbReference type="NCBI Taxonomy" id="1228055"/>
    <lineage>
        <taxon>Bacteria</taxon>
        <taxon>Pseudomonadati</taxon>
        <taxon>Pseudomonadota</taxon>
        <taxon>Alphaproteobacteria</taxon>
        <taxon>Hyphomicrobiales</taxon>
        <taxon>Devosiaceae</taxon>
        <taxon>Devosia</taxon>
    </lineage>
</organism>
<feature type="transmembrane region" description="Helical" evidence="6">
    <location>
        <begin position="49"/>
        <end position="68"/>
    </location>
</feature>
<feature type="transmembrane region" description="Helical" evidence="6">
    <location>
        <begin position="165"/>
        <end position="187"/>
    </location>
</feature>
<feature type="transmembrane region" description="Helical" evidence="6">
    <location>
        <begin position="98"/>
        <end position="118"/>
    </location>
</feature>
<dbReference type="GO" id="GO:0005886">
    <property type="term" value="C:plasma membrane"/>
    <property type="evidence" value="ECO:0007669"/>
    <property type="project" value="UniProtKB-SubCell"/>
</dbReference>
<reference evidence="7" key="1">
    <citation type="submission" date="2020-07" db="EMBL/GenBank/DDBJ databases">
        <title>Huge and variable diversity of episymbiotic CPR bacteria and DPANN archaea in groundwater ecosystems.</title>
        <authorList>
            <person name="He C.Y."/>
            <person name="Keren R."/>
            <person name="Whittaker M."/>
            <person name="Farag I.F."/>
            <person name="Doudna J."/>
            <person name="Cate J.H.D."/>
            <person name="Banfield J.F."/>
        </authorList>
    </citation>
    <scope>NUCLEOTIDE SEQUENCE</scope>
    <source>
        <strain evidence="7">NC_groundwater_1586_Pr3_B-0.1um_66_15</strain>
    </source>
</reference>
<evidence type="ECO:0000256" key="2">
    <source>
        <dbReference type="ARBA" id="ARBA00022475"/>
    </source>
</evidence>
<proteinExistence type="predicted"/>
<feature type="transmembrane region" description="Helical" evidence="6">
    <location>
        <begin position="124"/>
        <end position="144"/>
    </location>
</feature>
<evidence type="ECO:0000256" key="6">
    <source>
        <dbReference type="SAM" id="Phobius"/>
    </source>
</evidence>
<dbReference type="GO" id="GO:0022857">
    <property type="term" value="F:transmembrane transporter activity"/>
    <property type="evidence" value="ECO:0007669"/>
    <property type="project" value="InterPro"/>
</dbReference>
<keyword evidence="3 6" id="KW-0812">Transmembrane</keyword>
<dbReference type="CDD" id="cd06579">
    <property type="entry name" value="TM_PBP1_transp_AraH_like"/>
    <property type="match status" value="1"/>
</dbReference>
<keyword evidence="4 6" id="KW-1133">Transmembrane helix</keyword>
<sequence length="320" mass="32758">MSTTDDGSAVRRFLPSLRSALMLLALAALLMAMHVYAPAFLSYRNLINVLVQSSTLGILALGMTVVLITGGIDLSMPANMALSAIIGGMFIQNGGDPAVGCVIMLASATAVGALNGFAIGYLGMIPFVVTLATMSVASGVAAWLSEGLSISKFPESFFDVLLARIGGVPISVLVTILLTIAGTWLLARSIFGRHLYAAGLSPRAARVARVPVQKVTSSAYVFAGAASGIAAILLTARLGAASANMGTDGVVLDIISACVVGGVSIYGGFGRLYNAALGAVIITVISNALNLLGASYFLGLVIKGLVIITFIFLDARGKNK</sequence>
<feature type="transmembrane region" description="Helical" evidence="6">
    <location>
        <begin position="289"/>
        <end position="313"/>
    </location>
</feature>
<protein>
    <submittedName>
        <fullName evidence="7">ABC transporter permease</fullName>
    </submittedName>
</protein>
<accession>A0A933NXU0</accession>
<name>A0A933NXU0_9HYPH</name>
<evidence type="ECO:0000256" key="5">
    <source>
        <dbReference type="ARBA" id="ARBA00023136"/>
    </source>
</evidence>
<dbReference type="EMBL" id="JACRAF010000050">
    <property type="protein sequence ID" value="MBI4923284.1"/>
    <property type="molecule type" value="Genomic_DNA"/>
</dbReference>
<dbReference type="Pfam" id="PF02653">
    <property type="entry name" value="BPD_transp_2"/>
    <property type="match status" value="1"/>
</dbReference>
<dbReference type="AlphaFoldDB" id="A0A933NXU0"/>